<dbReference type="Proteomes" id="UP000673691">
    <property type="component" value="Unassembled WGS sequence"/>
</dbReference>
<evidence type="ECO:0000256" key="1">
    <source>
        <dbReference type="SAM" id="MobiDB-lite"/>
    </source>
</evidence>
<proteinExistence type="predicted"/>
<gene>
    <name evidence="2" type="ORF">BJ554DRAFT_3084</name>
</gene>
<protein>
    <submittedName>
        <fullName evidence="2">Uncharacterized protein</fullName>
    </submittedName>
</protein>
<name>A0A8H8DLF8_9FUNG</name>
<dbReference type="AlphaFoldDB" id="A0A8H8DLF8"/>
<comment type="caution">
    <text evidence="2">The sequence shown here is derived from an EMBL/GenBank/DDBJ whole genome shotgun (WGS) entry which is preliminary data.</text>
</comment>
<keyword evidence="3" id="KW-1185">Reference proteome</keyword>
<dbReference type="EMBL" id="JAEFCI010001478">
    <property type="protein sequence ID" value="KAG5462879.1"/>
    <property type="molecule type" value="Genomic_DNA"/>
</dbReference>
<organism evidence="2 3">
    <name type="scientific">Olpidium bornovanus</name>
    <dbReference type="NCBI Taxonomy" id="278681"/>
    <lineage>
        <taxon>Eukaryota</taxon>
        <taxon>Fungi</taxon>
        <taxon>Fungi incertae sedis</taxon>
        <taxon>Olpidiomycota</taxon>
        <taxon>Olpidiomycotina</taxon>
        <taxon>Olpidiomycetes</taxon>
        <taxon>Olpidiales</taxon>
        <taxon>Olpidiaceae</taxon>
        <taxon>Olpidium</taxon>
    </lineage>
</organism>
<reference evidence="2 3" key="1">
    <citation type="journal article" name="Sci. Rep.">
        <title>Genome-scale phylogenetic analyses confirm Olpidium as the closest living zoosporic fungus to the non-flagellated, terrestrial fungi.</title>
        <authorList>
            <person name="Chang Y."/>
            <person name="Rochon D."/>
            <person name="Sekimoto S."/>
            <person name="Wang Y."/>
            <person name="Chovatia M."/>
            <person name="Sandor L."/>
            <person name="Salamov A."/>
            <person name="Grigoriev I.V."/>
            <person name="Stajich J.E."/>
            <person name="Spatafora J.W."/>
        </authorList>
    </citation>
    <scope>NUCLEOTIDE SEQUENCE [LARGE SCALE GENOMIC DNA]</scope>
    <source>
        <strain evidence="2">S191</strain>
    </source>
</reference>
<feature type="region of interest" description="Disordered" evidence="1">
    <location>
        <begin position="196"/>
        <end position="216"/>
    </location>
</feature>
<feature type="region of interest" description="Disordered" evidence="1">
    <location>
        <begin position="63"/>
        <end position="100"/>
    </location>
</feature>
<evidence type="ECO:0000313" key="3">
    <source>
        <dbReference type="Proteomes" id="UP000673691"/>
    </source>
</evidence>
<feature type="region of interest" description="Disordered" evidence="1">
    <location>
        <begin position="17"/>
        <end position="50"/>
    </location>
</feature>
<evidence type="ECO:0000313" key="2">
    <source>
        <dbReference type="EMBL" id="KAG5462879.1"/>
    </source>
</evidence>
<accession>A0A8H8DLF8</accession>
<sequence>HRRDLIILVNKLRGDPELKGAKDSAAEPATAWNDAEEPYKDAGRANHPADSGRHFWATWTAEQQRNRTRATTTATTGASKKSAEEGACQVGREGGHEGSARRWAKKGHHFGATVNSRLALGGALARRGRLSAPKMASADIDPAFGEQASASKPDKSAIFPQAPRLGDPFTETPTYQVQPPAGLNEVEELRAALQEAQNQLRRQERRQRTHSYQNPMQGLLSNDSLKLVFAEINKFNGRGLTIATDLRLFVTKMERFFKLSCTGVTTQADIAATKLDGTPATLWFNHLKTFQDEDDAT</sequence>
<feature type="non-terminal residue" evidence="2">
    <location>
        <position position="1"/>
    </location>
</feature>